<feature type="compositionally biased region" description="Acidic residues" evidence="1">
    <location>
        <begin position="1"/>
        <end position="10"/>
    </location>
</feature>
<dbReference type="InterPro" id="IPR021109">
    <property type="entry name" value="Peptidase_aspartic_dom_sf"/>
</dbReference>
<accession>A0AAD7E8U0</accession>
<reference evidence="2" key="1">
    <citation type="submission" date="2023-03" db="EMBL/GenBank/DDBJ databases">
        <title>Massive genome expansion in bonnet fungi (Mycena s.s.) driven by repeated elements and novel gene families across ecological guilds.</title>
        <authorList>
            <consortium name="Lawrence Berkeley National Laboratory"/>
            <person name="Harder C.B."/>
            <person name="Miyauchi S."/>
            <person name="Viragh M."/>
            <person name="Kuo A."/>
            <person name="Thoen E."/>
            <person name="Andreopoulos B."/>
            <person name="Lu D."/>
            <person name="Skrede I."/>
            <person name="Drula E."/>
            <person name="Henrissat B."/>
            <person name="Morin E."/>
            <person name="Kohler A."/>
            <person name="Barry K."/>
            <person name="LaButti K."/>
            <person name="Morin E."/>
            <person name="Salamov A."/>
            <person name="Lipzen A."/>
            <person name="Mereny Z."/>
            <person name="Hegedus B."/>
            <person name="Baldrian P."/>
            <person name="Stursova M."/>
            <person name="Weitz H."/>
            <person name="Taylor A."/>
            <person name="Grigoriev I.V."/>
            <person name="Nagy L.G."/>
            <person name="Martin F."/>
            <person name="Kauserud H."/>
        </authorList>
    </citation>
    <scope>NUCLEOTIDE SEQUENCE</scope>
    <source>
        <strain evidence="2">CBHHK002</strain>
    </source>
</reference>
<feature type="region of interest" description="Disordered" evidence="1">
    <location>
        <begin position="337"/>
        <end position="382"/>
    </location>
</feature>
<gene>
    <name evidence="2" type="ORF">DFH08DRAFT_977786</name>
</gene>
<feature type="region of interest" description="Disordered" evidence="1">
    <location>
        <begin position="1"/>
        <end position="56"/>
    </location>
</feature>
<dbReference type="CDD" id="cd00303">
    <property type="entry name" value="retropepsin_like"/>
    <property type="match status" value="1"/>
</dbReference>
<comment type="caution">
    <text evidence="2">The sequence shown here is derived from an EMBL/GenBank/DDBJ whole genome shotgun (WGS) entry which is preliminary data.</text>
</comment>
<dbReference type="Proteomes" id="UP001218218">
    <property type="component" value="Unassembled WGS sequence"/>
</dbReference>
<keyword evidence="3" id="KW-1185">Reference proteome</keyword>
<evidence type="ECO:0000313" key="2">
    <source>
        <dbReference type="EMBL" id="KAJ7302513.1"/>
    </source>
</evidence>
<protein>
    <submittedName>
        <fullName evidence="2">Uncharacterized protein</fullName>
    </submittedName>
</protein>
<evidence type="ECO:0000256" key="1">
    <source>
        <dbReference type="SAM" id="MobiDB-lite"/>
    </source>
</evidence>
<dbReference type="EMBL" id="JARIHO010000115">
    <property type="protein sequence ID" value="KAJ7302513.1"/>
    <property type="molecule type" value="Genomic_DNA"/>
</dbReference>
<dbReference type="AlphaFoldDB" id="A0AAD7E8U0"/>
<dbReference type="Gene3D" id="2.40.70.10">
    <property type="entry name" value="Acid Proteases"/>
    <property type="match status" value="1"/>
</dbReference>
<dbReference type="Pfam" id="PF13650">
    <property type="entry name" value="Asp_protease_2"/>
    <property type="match status" value="1"/>
</dbReference>
<name>A0AAD7E8U0_9AGAR</name>
<feature type="compositionally biased region" description="Basic and acidic residues" evidence="1">
    <location>
        <begin position="370"/>
        <end position="382"/>
    </location>
</feature>
<organism evidence="2 3">
    <name type="scientific">Mycena albidolilacea</name>
    <dbReference type="NCBI Taxonomy" id="1033008"/>
    <lineage>
        <taxon>Eukaryota</taxon>
        <taxon>Fungi</taxon>
        <taxon>Dikarya</taxon>
        <taxon>Basidiomycota</taxon>
        <taxon>Agaricomycotina</taxon>
        <taxon>Agaricomycetes</taxon>
        <taxon>Agaricomycetidae</taxon>
        <taxon>Agaricales</taxon>
        <taxon>Marasmiineae</taxon>
        <taxon>Mycenaceae</taxon>
        <taxon>Mycena</taxon>
    </lineage>
</organism>
<proteinExistence type="predicted"/>
<sequence>MPDELEDEEEIPKPPTKRAERRIVLDDDYEELESPGIQLAPPEKPKNVMGSKENIPSALKTPSRERAYKLVPKFDDANIVRDLVGQTKGMRLEGITVEMMSAMNGEYAKGLRDITFKVRKPLKPKFTADVMLQGDAFPFMEEETPLKLDWDAIVLSNLPPVDSVFVSHEEDMGLLPGCLVATDIVLQYYSTLGDGQSPKQIYTSMESASLRVLFPKVNGQEKVECVVDSGSQIVSMALKSAEGLGLSWDPDVTIFMQSANGQLKRSAGLARNVLFLFGDIPIYLQVHIIDQPAYVVLLGRPFDILSETNIQNFKDGSQSITIRDPNTQRRITLPTHARGKFQPSSDPRVTIEEVRDEDDPPRTARAASGVEKEADFEGSSRN</sequence>
<dbReference type="SUPFAM" id="SSF50630">
    <property type="entry name" value="Acid proteases"/>
    <property type="match status" value="1"/>
</dbReference>
<evidence type="ECO:0000313" key="3">
    <source>
        <dbReference type="Proteomes" id="UP001218218"/>
    </source>
</evidence>